<dbReference type="EMBL" id="WOTH01000029">
    <property type="protein sequence ID" value="NHO54673.1"/>
    <property type="molecule type" value="Genomic_DNA"/>
</dbReference>
<organism evidence="2 3">
    <name type="scientific">Acetobacter estunensis</name>
    <dbReference type="NCBI Taxonomy" id="104097"/>
    <lineage>
        <taxon>Bacteria</taxon>
        <taxon>Pseudomonadati</taxon>
        <taxon>Pseudomonadota</taxon>
        <taxon>Alphaproteobacteria</taxon>
        <taxon>Acetobacterales</taxon>
        <taxon>Acetobacteraceae</taxon>
        <taxon>Acetobacter</taxon>
    </lineage>
</organism>
<sequence length="202" mass="22601">MKDVDRSRASLKVLVADANSKRGHALSQTLCADTSLEVLTVPAGLALIDAVQLHGPDVVLVDMERADRDALDSIRALSRSALERPVALFVDEDDVELMETAFDTGICSYNVLEALPQDVKPLLRTAIALYGRFRRVRDELAEAQRALAERRIIEQAKRSFMKNEKTGEVQAHRWFQRRAMQTSRKLVIVAQEYLAAQKNGDV</sequence>
<evidence type="ECO:0000313" key="3">
    <source>
        <dbReference type="Proteomes" id="UP000597459"/>
    </source>
</evidence>
<dbReference type="RefSeq" id="WP_166317154.1">
    <property type="nucleotide sequence ID" value="NZ_WOTH01000029.1"/>
</dbReference>
<dbReference type="Proteomes" id="UP000597459">
    <property type="component" value="Unassembled WGS sequence"/>
</dbReference>
<dbReference type="GO" id="GO:0003723">
    <property type="term" value="F:RNA binding"/>
    <property type="evidence" value="ECO:0007669"/>
    <property type="project" value="InterPro"/>
</dbReference>
<name>A0A967B876_9PROT</name>
<dbReference type="SUPFAM" id="SSF52172">
    <property type="entry name" value="CheY-like"/>
    <property type="match status" value="1"/>
</dbReference>
<comment type="caution">
    <text evidence="2">The sequence shown here is derived from an EMBL/GenBank/DDBJ whole genome shotgun (WGS) entry which is preliminary data.</text>
</comment>
<accession>A0A967B876</accession>
<dbReference type="Gene3D" id="1.10.10.10">
    <property type="entry name" value="Winged helix-like DNA-binding domain superfamily/Winged helix DNA-binding domain"/>
    <property type="match status" value="1"/>
</dbReference>
<dbReference type="InterPro" id="IPR005561">
    <property type="entry name" value="ANTAR"/>
</dbReference>
<dbReference type="AlphaFoldDB" id="A0A967B876"/>
<proteinExistence type="predicted"/>
<reference evidence="2" key="1">
    <citation type="submission" date="2019-11" db="EMBL/GenBank/DDBJ databases">
        <title>Description of new Acetobacter species.</title>
        <authorList>
            <person name="Cleenwerck I."/>
            <person name="Sombolestani A.S."/>
        </authorList>
    </citation>
    <scope>NUCLEOTIDE SEQUENCE</scope>
    <source>
        <strain evidence="2">LMG 1626</strain>
    </source>
</reference>
<protein>
    <submittedName>
        <fullName evidence="2">ANTAR domain-containing protein</fullName>
    </submittedName>
</protein>
<dbReference type="InterPro" id="IPR008327">
    <property type="entry name" value="Sig_transdc_resp-reg_antiterm"/>
</dbReference>
<evidence type="ECO:0000313" key="2">
    <source>
        <dbReference type="EMBL" id="NHO54673.1"/>
    </source>
</evidence>
<dbReference type="InterPro" id="IPR011006">
    <property type="entry name" value="CheY-like_superfamily"/>
</dbReference>
<gene>
    <name evidence="2" type="ORF">GOB87_12085</name>
</gene>
<evidence type="ECO:0000259" key="1">
    <source>
        <dbReference type="SMART" id="SM01012"/>
    </source>
</evidence>
<dbReference type="Gene3D" id="3.40.50.2300">
    <property type="match status" value="1"/>
</dbReference>
<dbReference type="SMART" id="SM01012">
    <property type="entry name" value="ANTAR"/>
    <property type="match status" value="1"/>
</dbReference>
<keyword evidence="3" id="KW-1185">Reference proteome</keyword>
<dbReference type="Pfam" id="PF03861">
    <property type="entry name" value="ANTAR"/>
    <property type="match status" value="1"/>
</dbReference>
<dbReference type="PIRSF" id="PIRSF036382">
    <property type="entry name" value="RR_antiterm"/>
    <property type="match status" value="1"/>
</dbReference>
<dbReference type="InterPro" id="IPR036388">
    <property type="entry name" value="WH-like_DNA-bd_sf"/>
</dbReference>
<feature type="domain" description="ANTAR" evidence="1">
    <location>
        <begin position="139"/>
        <end position="194"/>
    </location>
</feature>